<dbReference type="Gene3D" id="2.30.42.10">
    <property type="match status" value="1"/>
</dbReference>
<dbReference type="Gene3D" id="2.160.20.10">
    <property type="entry name" value="Single-stranded right-handed beta-helix, Pectin lyase-like"/>
    <property type="match status" value="2"/>
</dbReference>
<dbReference type="SUPFAM" id="SSF50156">
    <property type="entry name" value="PDZ domain-like"/>
    <property type="match status" value="1"/>
</dbReference>
<dbReference type="InterPro" id="IPR039448">
    <property type="entry name" value="Beta_helix"/>
</dbReference>
<dbReference type="InterPro" id="IPR006626">
    <property type="entry name" value="PbH1"/>
</dbReference>
<comment type="caution">
    <text evidence="3">The sequence shown here is derived from an EMBL/GenBank/DDBJ whole genome shotgun (WGS) entry which is preliminary data.</text>
</comment>
<dbReference type="InterPro" id="IPR011050">
    <property type="entry name" value="Pectin_lyase_fold/virulence"/>
</dbReference>
<dbReference type="InterPro" id="IPR036034">
    <property type="entry name" value="PDZ_sf"/>
</dbReference>
<dbReference type="EMBL" id="PPED02000006">
    <property type="protein sequence ID" value="PWN65062.1"/>
    <property type="molecule type" value="Genomic_DNA"/>
</dbReference>
<organism evidence="3 4">
    <name type="scientific">Chryseobacterium phosphatilyticum</name>
    <dbReference type="NCBI Taxonomy" id="475075"/>
    <lineage>
        <taxon>Bacteria</taxon>
        <taxon>Pseudomonadati</taxon>
        <taxon>Bacteroidota</taxon>
        <taxon>Flavobacteriia</taxon>
        <taxon>Flavobacteriales</taxon>
        <taxon>Weeksellaceae</taxon>
        <taxon>Chryseobacterium group</taxon>
        <taxon>Chryseobacterium</taxon>
    </lineage>
</organism>
<dbReference type="RefSeq" id="WP_103247734.1">
    <property type="nucleotide sequence ID" value="NZ_PPED02000006.1"/>
</dbReference>
<evidence type="ECO:0000313" key="3">
    <source>
        <dbReference type="EMBL" id="PWN65062.1"/>
    </source>
</evidence>
<name>A0A316WUC9_9FLAO</name>
<dbReference type="Pfam" id="PF13180">
    <property type="entry name" value="PDZ_2"/>
    <property type="match status" value="1"/>
</dbReference>
<evidence type="ECO:0000259" key="2">
    <source>
        <dbReference type="Pfam" id="PF13229"/>
    </source>
</evidence>
<proteinExistence type="predicted"/>
<dbReference type="SMART" id="SM00710">
    <property type="entry name" value="PbH1"/>
    <property type="match status" value="4"/>
</dbReference>
<feature type="domain" description="PDZ" evidence="1">
    <location>
        <begin position="714"/>
        <end position="781"/>
    </location>
</feature>
<dbReference type="PANTHER" id="PTHR36453:SF1">
    <property type="entry name" value="RIGHT HANDED BETA HELIX DOMAIN-CONTAINING PROTEIN"/>
    <property type="match status" value="1"/>
</dbReference>
<gene>
    <name evidence="3" type="ORF">C1631_020875</name>
</gene>
<dbReference type="Proteomes" id="UP000236594">
    <property type="component" value="Unassembled WGS sequence"/>
</dbReference>
<dbReference type="InterPro" id="IPR012334">
    <property type="entry name" value="Pectin_lyas_fold"/>
</dbReference>
<dbReference type="Pfam" id="PF13229">
    <property type="entry name" value="Beta_helix"/>
    <property type="match status" value="1"/>
</dbReference>
<keyword evidence="4" id="KW-1185">Reference proteome</keyword>
<feature type="domain" description="Right handed beta helix" evidence="2">
    <location>
        <begin position="314"/>
        <end position="465"/>
    </location>
</feature>
<accession>A0A316WUC9</accession>
<evidence type="ECO:0000259" key="1">
    <source>
        <dbReference type="Pfam" id="PF13180"/>
    </source>
</evidence>
<evidence type="ECO:0000313" key="4">
    <source>
        <dbReference type="Proteomes" id="UP000236594"/>
    </source>
</evidence>
<protein>
    <submittedName>
        <fullName evidence="3">PDZ domain-containing protein</fullName>
    </submittedName>
</protein>
<dbReference type="SUPFAM" id="SSF51126">
    <property type="entry name" value="Pectin lyase-like"/>
    <property type="match status" value="1"/>
</dbReference>
<dbReference type="OrthoDB" id="9808066at2"/>
<dbReference type="InterPro" id="IPR001478">
    <property type="entry name" value="PDZ"/>
</dbReference>
<sequence length="784" mass="88744">MKNKLLLLIGFFLPFLFTQAQIEIYVAISGNDRNTGSLEKPFRTPERAIKELEKAVGKNVKIYFRQGTYYIEKPIVLDHRTTRTQSLLIESYPGEQAFLSAGQLLKPSWKLYKNGIYVTVVSKNAVFERLFINRKPQILARYPNYDVKARVFNGTSADAINPERIRHWKNPKGGYVHGLHSGEWGGLHYQIEGIDEKGELQLKGGWQNNRPSPLHKQYRFVENIFEELDVPGEWFLDREKGLLYYYPYEETDLSKATVEVSRYKNSIQVAGDEKRPISDIEFKNIVFLHNERSFMETQEPLLRSDWTIYRGGSLLLENTQNVKITGCQFIDVGGNAIMLSGYNKGDIIQGNYISGAGASGISFIGNTDAVRSPSFTYEDYVLYEKLDKTPGSRSAHYPQQCIAENNLIHDIGMIEKQSAGIQIDIASQIDVRYNSIYNTPRAGVNIGDGAFGGHILEFNDVFNTVLETGDHGAFNSWGRDRYWSPSRRYMDSITGKHPELILLDAVQTTFIRNNRFRCDHGWDIDLDDGSSNYSIYNNVLLNGGLKLREGFKRKVENNIMINNSFHPHVWFRNSKDSFLHNIVMTPYAPIGIDDWGKDVDYNLLPDLEVLQNAQKRGTDVHSIAGSVDFINSKTGDYRVSGNSPAMRIGFKNFPMDQFGVQIPALKKIAAVPEYPALIIHTENDSGGKTVSFLSTTVKSVYGLGDRSAYGLPDENGVVIMKLEAESPLRKAGFLEKDVIRTIDNTSIKTVNDLIKIYQVSKWKGKLKVSIIRNQQTAEVNLVLP</sequence>
<dbReference type="PANTHER" id="PTHR36453">
    <property type="entry name" value="SECRETED PROTEIN-RELATED"/>
    <property type="match status" value="1"/>
</dbReference>
<reference evidence="3 4" key="1">
    <citation type="submission" date="2018-04" db="EMBL/GenBank/DDBJ databases">
        <title>Draft Genome Sequence of Phosphate-Solubilizing Chryseobacterium sp. ISE14 that is a Biocontrol and Plant Growth-Promoting Rhizobacterium Isolated from Cucumber.</title>
        <authorList>
            <person name="Jeong J.-J."/>
            <person name="Sang M.K."/>
            <person name="Choi I.-G."/>
            <person name="Kim K.D."/>
        </authorList>
    </citation>
    <scope>NUCLEOTIDE SEQUENCE [LARGE SCALE GENOMIC DNA]</scope>
    <source>
        <strain evidence="3 4">ISE14</strain>
    </source>
</reference>
<dbReference type="AlphaFoldDB" id="A0A316WUC9"/>